<reference evidence="1" key="1">
    <citation type="submission" date="2020-03" db="EMBL/GenBank/DDBJ databases">
        <title>A high-quality chromosome-level genome assembly of a woody plant with both climbing and erect habits, Rhamnella rubrinervis.</title>
        <authorList>
            <person name="Lu Z."/>
            <person name="Yang Y."/>
            <person name="Zhu X."/>
            <person name="Sun Y."/>
        </authorList>
    </citation>
    <scope>NUCLEOTIDE SEQUENCE</scope>
    <source>
        <strain evidence="1">BYM</strain>
        <tissue evidence="1">Leaf</tissue>
    </source>
</reference>
<evidence type="ECO:0000313" key="1">
    <source>
        <dbReference type="EMBL" id="KAF3443091.1"/>
    </source>
</evidence>
<name>A0A8K0ME81_9ROSA</name>
<dbReference type="EMBL" id="VOIH02000007">
    <property type="protein sequence ID" value="KAF3443091.1"/>
    <property type="molecule type" value="Genomic_DNA"/>
</dbReference>
<dbReference type="Proteomes" id="UP000796880">
    <property type="component" value="Unassembled WGS sequence"/>
</dbReference>
<protein>
    <submittedName>
        <fullName evidence="1">Uncharacterized protein</fullName>
    </submittedName>
</protein>
<comment type="caution">
    <text evidence="1">The sequence shown here is derived from an EMBL/GenBank/DDBJ whole genome shotgun (WGS) entry which is preliminary data.</text>
</comment>
<dbReference type="AlphaFoldDB" id="A0A8K0ME81"/>
<evidence type="ECO:0000313" key="2">
    <source>
        <dbReference type="Proteomes" id="UP000796880"/>
    </source>
</evidence>
<dbReference type="PROSITE" id="PS51257">
    <property type="entry name" value="PROKAR_LIPOPROTEIN"/>
    <property type="match status" value="1"/>
</dbReference>
<accession>A0A8K0ME81</accession>
<organism evidence="1 2">
    <name type="scientific">Rhamnella rubrinervis</name>
    <dbReference type="NCBI Taxonomy" id="2594499"/>
    <lineage>
        <taxon>Eukaryota</taxon>
        <taxon>Viridiplantae</taxon>
        <taxon>Streptophyta</taxon>
        <taxon>Embryophyta</taxon>
        <taxon>Tracheophyta</taxon>
        <taxon>Spermatophyta</taxon>
        <taxon>Magnoliopsida</taxon>
        <taxon>eudicotyledons</taxon>
        <taxon>Gunneridae</taxon>
        <taxon>Pentapetalae</taxon>
        <taxon>rosids</taxon>
        <taxon>fabids</taxon>
        <taxon>Rosales</taxon>
        <taxon>Rhamnaceae</taxon>
        <taxon>rhamnoid group</taxon>
        <taxon>Rhamneae</taxon>
        <taxon>Rhamnella</taxon>
    </lineage>
</organism>
<gene>
    <name evidence="1" type="ORF">FNV43_RR17012</name>
</gene>
<keyword evidence="2" id="KW-1185">Reference proteome</keyword>
<sequence length="121" mass="13683">MASRKLSGQSRMLSGPVGWWAVGSCRWRRKLWEYGDWPGRGRLSEEVEVRAVGRCRGQVGRSGEGSRKLWRVQEEDVSSKKMSGQVRKMSGVEVVEEVGSCRRVLGSWRLGCGRSRKLAEK</sequence>
<proteinExistence type="predicted"/>